<name>A9WR45_RENSM</name>
<dbReference type="AlphaFoldDB" id="A9WR45"/>
<evidence type="ECO:0000313" key="3">
    <source>
        <dbReference type="EMBL" id="ABY21777.1"/>
    </source>
</evidence>
<dbReference type="eggNOG" id="COG0596">
    <property type="taxonomic scope" value="Bacteria"/>
</dbReference>
<sequence length="263" mass="28865">MAIWCYLLHGWPEFADSWAEELIALAHAGYRAVAVDQRGYAVGARPIGVEHYSMEDLVADALAFADAQGARKFHLVAHDWGGMVAWTLASSNPDRLHSLSVLATPHPKALQKAAENDADQRERLNYVRFFRQDGGVAESTLLANDAAKLRATYGGKFPAELVEQNLVRLTEPNALTATLNWYRGATDDHFNSAADRVTTPTLYIWGSDDRALGEVAARATGDFVDGPYRFEVLDGASHWLTEEVPEKVIPLLLAHLTAHTAAD</sequence>
<dbReference type="EC" id="3.3.2.10" evidence="3"/>
<dbReference type="SUPFAM" id="SSF53474">
    <property type="entry name" value="alpha/beta-Hydrolases"/>
    <property type="match status" value="1"/>
</dbReference>
<proteinExistence type="predicted"/>
<dbReference type="Pfam" id="PF00561">
    <property type="entry name" value="Abhydrolase_1"/>
    <property type="match status" value="1"/>
</dbReference>
<dbReference type="PANTHER" id="PTHR43329">
    <property type="entry name" value="EPOXIDE HYDROLASE"/>
    <property type="match status" value="1"/>
</dbReference>
<keyword evidence="1 3" id="KW-0378">Hydrolase</keyword>
<evidence type="ECO:0000259" key="2">
    <source>
        <dbReference type="Pfam" id="PF00561"/>
    </source>
</evidence>
<dbReference type="InterPro" id="IPR000639">
    <property type="entry name" value="Epox_hydrolase-like"/>
</dbReference>
<dbReference type="HOGENOM" id="CLU_020336_7_3_11"/>
<dbReference type="STRING" id="288705.RSal33209_0019"/>
<dbReference type="Proteomes" id="UP000002007">
    <property type="component" value="Chromosome"/>
</dbReference>
<keyword evidence="4" id="KW-1185">Reference proteome</keyword>
<organism evidence="3 4">
    <name type="scientific">Renibacterium salmoninarum (strain ATCC 33209 / DSM 20767 / JCM 11484 / NBRC 15589 / NCIMB 2235)</name>
    <dbReference type="NCBI Taxonomy" id="288705"/>
    <lineage>
        <taxon>Bacteria</taxon>
        <taxon>Bacillati</taxon>
        <taxon>Actinomycetota</taxon>
        <taxon>Actinomycetes</taxon>
        <taxon>Micrococcales</taxon>
        <taxon>Micrococcaceae</taxon>
        <taxon>Renibacterium</taxon>
    </lineage>
</organism>
<dbReference type="PRINTS" id="PR00111">
    <property type="entry name" value="ABHYDROLASE"/>
</dbReference>
<reference evidence="4" key="1">
    <citation type="journal article" date="2008" name="J. Bacteriol.">
        <title>Genome sequence of the fish pathogen Renibacterium salmoninarum suggests reductive evolution away from an environmental Arthrobacter ancestor.</title>
        <authorList>
            <person name="Wiens G.D."/>
            <person name="Rockey D.D."/>
            <person name="Wu Z."/>
            <person name="Chang J."/>
            <person name="Levy R."/>
            <person name="Crane S."/>
            <person name="Chen D.S."/>
            <person name="Capri G.R."/>
            <person name="Burnett J.R."/>
            <person name="Sudheesh P.S."/>
            <person name="Schipma M.J."/>
            <person name="Burd H."/>
            <person name="Bhattacharyya A."/>
            <person name="Rhodes L.D."/>
            <person name="Kaul R."/>
            <person name="Strom M.S."/>
        </authorList>
    </citation>
    <scope>NUCLEOTIDE SEQUENCE [LARGE SCALE GENOMIC DNA]</scope>
    <source>
        <strain evidence="4">ATCC 33209 / DSM 20767 / JCM 11484 / NBRC 15589 / NCIMB 2235</strain>
    </source>
</reference>
<dbReference type="InterPro" id="IPR029058">
    <property type="entry name" value="AB_hydrolase_fold"/>
</dbReference>
<protein>
    <submittedName>
        <fullName evidence="3">Epoxide hydrolase</fullName>
        <ecNumber evidence="3">3.3.2.10</ecNumber>
    </submittedName>
</protein>
<evidence type="ECO:0000313" key="4">
    <source>
        <dbReference type="Proteomes" id="UP000002007"/>
    </source>
</evidence>
<dbReference type="KEGG" id="rsa:RSal33209_0019"/>
<dbReference type="InterPro" id="IPR000073">
    <property type="entry name" value="AB_hydrolase_1"/>
</dbReference>
<dbReference type="Gene3D" id="3.40.50.1820">
    <property type="entry name" value="alpha/beta hydrolase"/>
    <property type="match status" value="1"/>
</dbReference>
<gene>
    <name evidence="3" type="ordered locus">RSal33209_0019</name>
</gene>
<dbReference type="EMBL" id="CP000910">
    <property type="protein sequence ID" value="ABY21777.1"/>
    <property type="molecule type" value="Genomic_DNA"/>
</dbReference>
<evidence type="ECO:0000256" key="1">
    <source>
        <dbReference type="ARBA" id="ARBA00022801"/>
    </source>
</evidence>
<dbReference type="RefSeq" id="WP_012243485.1">
    <property type="nucleotide sequence ID" value="NC_010168.1"/>
</dbReference>
<accession>A9WR45</accession>
<dbReference type="ESTHER" id="rensm-a9wr45">
    <property type="family name" value="Epoxide_hydrolase"/>
</dbReference>
<dbReference type="PRINTS" id="PR00412">
    <property type="entry name" value="EPOXHYDRLASE"/>
</dbReference>
<feature type="domain" description="AB hydrolase-1" evidence="2">
    <location>
        <begin position="7"/>
        <end position="242"/>
    </location>
</feature>
<dbReference type="GO" id="GO:0004301">
    <property type="term" value="F:epoxide hydrolase activity"/>
    <property type="evidence" value="ECO:0007669"/>
    <property type="project" value="UniProtKB-EC"/>
</dbReference>